<name>A0A453AXY6_AEGTS</name>
<reference evidence="1" key="4">
    <citation type="submission" date="2019-03" db="UniProtKB">
        <authorList>
            <consortium name="EnsemblPlants"/>
        </authorList>
    </citation>
    <scope>IDENTIFICATION</scope>
</reference>
<evidence type="ECO:0000313" key="1">
    <source>
        <dbReference type="EnsemblPlants" id="AET2Gv20299400.11"/>
    </source>
</evidence>
<organism evidence="1 2">
    <name type="scientific">Aegilops tauschii subsp. strangulata</name>
    <name type="common">Goatgrass</name>
    <dbReference type="NCBI Taxonomy" id="200361"/>
    <lineage>
        <taxon>Eukaryota</taxon>
        <taxon>Viridiplantae</taxon>
        <taxon>Streptophyta</taxon>
        <taxon>Embryophyta</taxon>
        <taxon>Tracheophyta</taxon>
        <taxon>Spermatophyta</taxon>
        <taxon>Magnoliopsida</taxon>
        <taxon>Liliopsida</taxon>
        <taxon>Poales</taxon>
        <taxon>Poaceae</taxon>
        <taxon>BOP clade</taxon>
        <taxon>Pooideae</taxon>
        <taxon>Triticodae</taxon>
        <taxon>Triticeae</taxon>
        <taxon>Triticinae</taxon>
        <taxon>Aegilops</taxon>
    </lineage>
</organism>
<reference evidence="2" key="1">
    <citation type="journal article" date="2014" name="Science">
        <title>Ancient hybridizations among the ancestral genomes of bread wheat.</title>
        <authorList>
            <consortium name="International Wheat Genome Sequencing Consortium,"/>
            <person name="Marcussen T."/>
            <person name="Sandve S.R."/>
            <person name="Heier L."/>
            <person name="Spannagl M."/>
            <person name="Pfeifer M."/>
            <person name="Jakobsen K.S."/>
            <person name="Wulff B.B."/>
            <person name="Steuernagel B."/>
            <person name="Mayer K.F."/>
            <person name="Olsen O.A."/>
        </authorList>
    </citation>
    <scope>NUCLEOTIDE SEQUENCE [LARGE SCALE GENOMIC DNA]</scope>
    <source>
        <strain evidence="2">cv. AL8/78</strain>
    </source>
</reference>
<keyword evidence="2" id="KW-1185">Reference proteome</keyword>
<accession>A0A453AXY6</accession>
<protein>
    <submittedName>
        <fullName evidence="1">Uncharacterized protein</fullName>
    </submittedName>
</protein>
<evidence type="ECO:0000313" key="2">
    <source>
        <dbReference type="Proteomes" id="UP000015105"/>
    </source>
</evidence>
<sequence length="42" mass="4637">MTSMDALVLKEAEKHGMVVEEVDGTRTTITDLEGVIFDITLK</sequence>
<dbReference type="EnsemblPlants" id="AET2Gv20299400.11">
    <property type="protein sequence ID" value="AET2Gv20299400.11"/>
    <property type="gene ID" value="AET2Gv20299400"/>
</dbReference>
<dbReference type="AlphaFoldDB" id="A0A453AXY6"/>
<dbReference type="Gramene" id="AET2Gv20299400.11">
    <property type="protein sequence ID" value="AET2Gv20299400.11"/>
    <property type="gene ID" value="AET2Gv20299400"/>
</dbReference>
<proteinExistence type="predicted"/>
<reference evidence="1" key="3">
    <citation type="journal article" date="2017" name="Nature">
        <title>Genome sequence of the progenitor of the wheat D genome Aegilops tauschii.</title>
        <authorList>
            <person name="Luo M.C."/>
            <person name="Gu Y.Q."/>
            <person name="Puiu D."/>
            <person name="Wang H."/>
            <person name="Twardziok S.O."/>
            <person name="Deal K.R."/>
            <person name="Huo N."/>
            <person name="Zhu T."/>
            <person name="Wang L."/>
            <person name="Wang Y."/>
            <person name="McGuire P.E."/>
            <person name="Liu S."/>
            <person name="Long H."/>
            <person name="Ramasamy R.K."/>
            <person name="Rodriguez J.C."/>
            <person name="Van S.L."/>
            <person name="Yuan L."/>
            <person name="Wang Z."/>
            <person name="Xia Z."/>
            <person name="Xiao L."/>
            <person name="Anderson O.D."/>
            <person name="Ouyang S."/>
            <person name="Liang Y."/>
            <person name="Zimin A.V."/>
            <person name="Pertea G."/>
            <person name="Qi P."/>
            <person name="Bennetzen J.L."/>
            <person name="Dai X."/>
            <person name="Dawson M.W."/>
            <person name="Muller H.G."/>
            <person name="Kugler K."/>
            <person name="Rivarola-Duarte L."/>
            <person name="Spannagl M."/>
            <person name="Mayer K.F.X."/>
            <person name="Lu F.H."/>
            <person name="Bevan M.W."/>
            <person name="Leroy P."/>
            <person name="Li P."/>
            <person name="You F.M."/>
            <person name="Sun Q."/>
            <person name="Liu Z."/>
            <person name="Lyons E."/>
            <person name="Wicker T."/>
            <person name="Salzberg S.L."/>
            <person name="Devos K.M."/>
            <person name="Dvorak J."/>
        </authorList>
    </citation>
    <scope>NUCLEOTIDE SEQUENCE [LARGE SCALE GENOMIC DNA]</scope>
    <source>
        <strain evidence="1">cv. AL8/78</strain>
    </source>
</reference>
<reference evidence="2" key="2">
    <citation type="journal article" date="2017" name="Nat. Plants">
        <title>The Aegilops tauschii genome reveals multiple impacts of transposons.</title>
        <authorList>
            <person name="Zhao G."/>
            <person name="Zou C."/>
            <person name="Li K."/>
            <person name="Wang K."/>
            <person name="Li T."/>
            <person name="Gao L."/>
            <person name="Zhang X."/>
            <person name="Wang H."/>
            <person name="Yang Z."/>
            <person name="Liu X."/>
            <person name="Jiang W."/>
            <person name="Mao L."/>
            <person name="Kong X."/>
            <person name="Jiao Y."/>
            <person name="Jia J."/>
        </authorList>
    </citation>
    <scope>NUCLEOTIDE SEQUENCE [LARGE SCALE GENOMIC DNA]</scope>
    <source>
        <strain evidence="2">cv. AL8/78</strain>
    </source>
</reference>
<dbReference type="Proteomes" id="UP000015105">
    <property type="component" value="Chromosome 2D"/>
</dbReference>
<reference evidence="1" key="5">
    <citation type="journal article" date="2021" name="G3 (Bethesda)">
        <title>Aegilops tauschii genome assembly Aet v5.0 features greater sequence contiguity and improved annotation.</title>
        <authorList>
            <person name="Wang L."/>
            <person name="Zhu T."/>
            <person name="Rodriguez J.C."/>
            <person name="Deal K.R."/>
            <person name="Dubcovsky J."/>
            <person name="McGuire P.E."/>
            <person name="Lux T."/>
            <person name="Spannagl M."/>
            <person name="Mayer K.F.X."/>
            <person name="Baldrich P."/>
            <person name="Meyers B.C."/>
            <person name="Huo N."/>
            <person name="Gu Y.Q."/>
            <person name="Zhou H."/>
            <person name="Devos K.M."/>
            <person name="Bennetzen J.L."/>
            <person name="Unver T."/>
            <person name="Budak H."/>
            <person name="Gulick P.J."/>
            <person name="Galiba G."/>
            <person name="Kalapos B."/>
            <person name="Nelson D.R."/>
            <person name="Li P."/>
            <person name="You F.M."/>
            <person name="Luo M.C."/>
            <person name="Dvorak J."/>
        </authorList>
    </citation>
    <scope>NUCLEOTIDE SEQUENCE [LARGE SCALE GENOMIC DNA]</scope>
    <source>
        <strain evidence="1">cv. AL8/78</strain>
    </source>
</reference>